<feature type="chain" id="PRO_5040793675" evidence="1">
    <location>
        <begin position="27"/>
        <end position="150"/>
    </location>
</feature>
<dbReference type="Proteomes" id="UP001142610">
    <property type="component" value="Unassembled WGS sequence"/>
</dbReference>
<evidence type="ECO:0000259" key="2">
    <source>
        <dbReference type="Pfam" id="PF01551"/>
    </source>
</evidence>
<sequence>MKRAMNHVRLLGAVLLMVAAAGCASAPKGSYTSPVDGTVTSNFGKRKRNYHTGIDIAAPKGTEVRAAKSGKVAFRGRNKKYGRLLIIDHGDGTETYYAHLAGYNIRKGKKVKAGQKIGRVGRSGRATGYHLHFELRVSGRPVDPRGVVPL</sequence>
<dbReference type="InterPro" id="IPR011055">
    <property type="entry name" value="Dup_hybrid_motif"/>
</dbReference>
<dbReference type="InterPro" id="IPR050570">
    <property type="entry name" value="Cell_wall_metabolism_enzyme"/>
</dbReference>
<feature type="signal peptide" evidence="1">
    <location>
        <begin position="1"/>
        <end position="26"/>
    </location>
</feature>
<evidence type="ECO:0000256" key="1">
    <source>
        <dbReference type="SAM" id="SignalP"/>
    </source>
</evidence>
<dbReference type="CDD" id="cd12797">
    <property type="entry name" value="M23_peptidase"/>
    <property type="match status" value="1"/>
</dbReference>
<dbReference type="PROSITE" id="PS51257">
    <property type="entry name" value="PROKAR_LIPOPROTEIN"/>
    <property type="match status" value="1"/>
</dbReference>
<dbReference type="InterPro" id="IPR016047">
    <property type="entry name" value="M23ase_b-sheet_dom"/>
</dbReference>
<gene>
    <name evidence="3" type="ORF">NOG11_10565</name>
</gene>
<dbReference type="AlphaFoldDB" id="A0A9X2RIC3"/>
<organism evidence="3 4">
    <name type="scientific">Parvularcula maris</name>
    <dbReference type="NCBI Taxonomy" id="2965077"/>
    <lineage>
        <taxon>Bacteria</taxon>
        <taxon>Pseudomonadati</taxon>
        <taxon>Pseudomonadota</taxon>
        <taxon>Alphaproteobacteria</taxon>
        <taxon>Parvularculales</taxon>
        <taxon>Parvularculaceae</taxon>
        <taxon>Parvularcula</taxon>
    </lineage>
</organism>
<dbReference type="GO" id="GO:0004222">
    <property type="term" value="F:metalloendopeptidase activity"/>
    <property type="evidence" value="ECO:0007669"/>
    <property type="project" value="TreeGrafter"/>
</dbReference>
<dbReference type="EMBL" id="JANIBC010000008">
    <property type="protein sequence ID" value="MCQ8185834.1"/>
    <property type="molecule type" value="Genomic_DNA"/>
</dbReference>
<keyword evidence="4" id="KW-1185">Reference proteome</keyword>
<accession>A0A9X2RIC3</accession>
<evidence type="ECO:0000313" key="4">
    <source>
        <dbReference type="Proteomes" id="UP001142610"/>
    </source>
</evidence>
<name>A0A9X2RIC3_9PROT</name>
<evidence type="ECO:0000313" key="3">
    <source>
        <dbReference type="EMBL" id="MCQ8185834.1"/>
    </source>
</evidence>
<keyword evidence="1" id="KW-0732">Signal</keyword>
<dbReference type="Gene3D" id="2.70.70.10">
    <property type="entry name" value="Glucose Permease (Domain IIA)"/>
    <property type="match status" value="1"/>
</dbReference>
<dbReference type="Pfam" id="PF01551">
    <property type="entry name" value="Peptidase_M23"/>
    <property type="match status" value="1"/>
</dbReference>
<dbReference type="SUPFAM" id="SSF51261">
    <property type="entry name" value="Duplicated hybrid motif"/>
    <property type="match status" value="1"/>
</dbReference>
<dbReference type="PANTHER" id="PTHR21666:SF270">
    <property type="entry name" value="MUREIN HYDROLASE ACTIVATOR ENVC"/>
    <property type="match status" value="1"/>
</dbReference>
<protein>
    <submittedName>
        <fullName evidence="3">M23 family metallopeptidase</fullName>
    </submittedName>
</protein>
<feature type="domain" description="M23ase beta-sheet core" evidence="2">
    <location>
        <begin position="50"/>
        <end position="144"/>
    </location>
</feature>
<reference evidence="3" key="1">
    <citation type="submission" date="2022-07" db="EMBL/GenBank/DDBJ databases">
        <title>Parvularcula maris sp. nov., an algicidal bacterium isolated from seawater.</title>
        <authorList>
            <person name="Li F."/>
        </authorList>
    </citation>
    <scope>NUCLEOTIDE SEQUENCE</scope>
    <source>
        <strain evidence="3">BGMRC 0090</strain>
    </source>
</reference>
<proteinExistence type="predicted"/>
<dbReference type="RefSeq" id="WP_256619725.1">
    <property type="nucleotide sequence ID" value="NZ_JANIBC010000008.1"/>
</dbReference>
<dbReference type="PANTHER" id="PTHR21666">
    <property type="entry name" value="PEPTIDASE-RELATED"/>
    <property type="match status" value="1"/>
</dbReference>
<comment type="caution">
    <text evidence="3">The sequence shown here is derived from an EMBL/GenBank/DDBJ whole genome shotgun (WGS) entry which is preliminary data.</text>
</comment>